<dbReference type="InterPro" id="IPR006059">
    <property type="entry name" value="SBP"/>
</dbReference>
<gene>
    <name evidence="2" type="ORF">E1757_25095</name>
</gene>
<dbReference type="InterPro" id="IPR050490">
    <property type="entry name" value="Bact_solute-bd_prot1"/>
</dbReference>
<dbReference type="OrthoDB" id="9768630at2"/>
<feature type="signal peptide" evidence="1">
    <location>
        <begin position="1"/>
        <end position="22"/>
    </location>
</feature>
<feature type="chain" id="PRO_5039085293" evidence="1">
    <location>
        <begin position="23"/>
        <end position="428"/>
    </location>
</feature>
<organism evidence="2 3">
    <name type="scientific">Paenibacillus piri</name>
    <dbReference type="NCBI Taxonomy" id="2547395"/>
    <lineage>
        <taxon>Bacteria</taxon>
        <taxon>Bacillati</taxon>
        <taxon>Bacillota</taxon>
        <taxon>Bacilli</taxon>
        <taxon>Bacillales</taxon>
        <taxon>Paenibacillaceae</taxon>
        <taxon>Paenibacillus</taxon>
    </lineage>
</organism>
<dbReference type="PROSITE" id="PS51257">
    <property type="entry name" value="PROKAR_LIPOPROTEIN"/>
    <property type="match status" value="1"/>
</dbReference>
<keyword evidence="3" id="KW-1185">Reference proteome</keyword>
<evidence type="ECO:0000313" key="3">
    <source>
        <dbReference type="Proteomes" id="UP000295636"/>
    </source>
</evidence>
<dbReference type="RefSeq" id="WP_133233336.1">
    <property type="nucleotide sequence ID" value="NZ_SMRT01000014.1"/>
</dbReference>
<dbReference type="Pfam" id="PF01547">
    <property type="entry name" value="SBP_bac_1"/>
    <property type="match status" value="1"/>
</dbReference>
<comment type="caution">
    <text evidence="2">The sequence shown here is derived from an EMBL/GenBank/DDBJ whole genome shotgun (WGS) entry which is preliminary data.</text>
</comment>
<dbReference type="SUPFAM" id="SSF53850">
    <property type="entry name" value="Periplasmic binding protein-like II"/>
    <property type="match status" value="1"/>
</dbReference>
<dbReference type="AlphaFoldDB" id="A0A4R5KHE5"/>
<dbReference type="PANTHER" id="PTHR43649:SF12">
    <property type="entry name" value="DIACETYLCHITOBIOSE BINDING PROTEIN DASA"/>
    <property type="match status" value="1"/>
</dbReference>
<evidence type="ECO:0000313" key="2">
    <source>
        <dbReference type="EMBL" id="TDF94168.1"/>
    </source>
</evidence>
<dbReference type="PANTHER" id="PTHR43649">
    <property type="entry name" value="ARABINOSE-BINDING PROTEIN-RELATED"/>
    <property type="match status" value="1"/>
</dbReference>
<evidence type="ECO:0000256" key="1">
    <source>
        <dbReference type="SAM" id="SignalP"/>
    </source>
</evidence>
<name>A0A4R5KHE5_9BACL</name>
<dbReference type="CDD" id="cd14748">
    <property type="entry name" value="PBP2_UgpB"/>
    <property type="match status" value="1"/>
</dbReference>
<accession>A0A4R5KHE5</accession>
<dbReference type="EMBL" id="SMRT01000014">
    <property type="protein sequence ID" value="TDF94168.1"/>
    <property type="molecule type" value="Genomic_DNA"/>
</dbReference>
<sequence length="428" mass="46523">MKKTGMILASVMLAGSVLSGCASSGKTTEPAASGKEASAINLKYWVPFSGGDGDFMKAMVDKFNQSQKEIKVEILNVKNEEYYTKLRTALVAKQGPDVSVAHVSKLPELVSTNALESLDDVAKEAGVDWSSFTPNILNSTIYNSKHIAIPLDTHAEIMFYNKKILGDAGLLDANGKPKIAQGADGFMAFLKEIKAKVPADVMPLATTSNGNQPYWIWWTLYSQMGGKMLSDDGKKATINNEKSVKALQLMANMVKEGYWPKNIKNGGEIFTTGKAAISLNGVWFTGAAEQAKGLEFGAIPVPQLYEKKAVWGDSHTLVVPMQAKKDQAKFVAAVKFANWLADNGVMWSKAGHVPSKPAIIGSQEFKSQPYRSDYVEIANYVSYTPNHDKVPAISDILRANFDLLMNGQATAEDVLKKAEKEANDLLAK</sequence>
<reference evidence="2 3" key="1">
    <citation type="submission" date="2019-03" db="EMBL/GenBank/DDBJ databases">
        <title>This is whole genome sequence of Paenibacillus sp MS74 strain.</title>
        <authorList>
            <person name="Trinh H.N."/>
        </authorList>
    </citation>
    <scope>NUCLEOTIDE SEQUENCE [LARGE SCALE GENOMIC DNA]</scope>
    <source>
        <strain evidence="2 3">MS74</strain>
    </source>
</reference>
<dbReference type="Gene3D" id="3.40.190.10">
    <property type="entry name" value="Periplasmic binding protein-like II"/>
    <property type="match status" value="1"/>
</dbReference>
<keyword evidence="1" id="KW-0732">Signal</keyword>
<proteinExistence type="predicted"/>
<protein>
    <submittedName>
        <fullName evidence="2">ABC transporter substrate-binding protein</fullName>
    </submittedName>
</protein>
<dbReference type="Proteomes" id="UP000295636">
    <property type="component" value="Unassembled WGS sequence"/>
</dbReference>